<name>A0A3M7SMX7_BRAPC</name>
<protein>
    <submittedName>
        <fullName evidence="1">Uncharacterized protein</fullName>
    </submittedName>
</protein>
<dbReference type="EMBL" id="REGN01001099">
    <property type="protein sequence ID" value="RNA37062.1"/>
    <property type="molecule type" value="Genomic_DNA"/>
</dbReference>
<gene>
    <name evidence="1" type="ORF">BpHYR1_023774</name>
</gene>
<evidence type="ECO:0000313" key="2">
    <source>
        <dbReference type="Proteomes" id="UP000276133"/>
    </source>
</evidence>
<reference evidence="1 2" key="1">
    <citation type="journal article" date="2018" name="Sci. Rep.">
        <title>Genomic signatures of local adaptation to the degree of environmental predictability in rotifers.</title>
        <authorList>
            <person name="Franch-Gras L."/>
            <person name="Hahn C."/>
            <person name="Garcia-Roger E.M."/>
            <person name="Carmona M.J."/>
            <person name="Serra M."/>
            <person name="Gomez A."/>
        </authorList>
    </citation>
    <scope>NUCLEOTIDE SEQUENCE [LARGE SCALE GENOMIC DNA]</scope>
    <source>
        <strain evidence="1">HYR1</strain>
    </source>
</reference>
<comment type="caution">
    <text evidence="1">The sequence shown here is derived from an EMBL/GenBank/DDBJ whole genome shotgun (WGS) entry which is preliminary data.</text>
</comment>
<keyword evidence="2" id="KW-1185">Reference proteome</keyword>
<accession>A0A3M7SMX7</accession>
<dbReference type="Proteomes" id="UP000276133">
    <property type="component" value="Unassembled WGS sequence"/>
</dbReference>
<dbReference type="AlphaFoldDB" id="A0A3M7SMX7"/>
<sequence>MSLDFSINEIIGLFSTEQQRELKEKESKQSIDNRFLYLNYLYLPFIIKFKKEIQIKNSKQINFLN</sequence>
<organism evidence="1 2">
    <name type="scientific">Brachionus plicatilis</name>
    <name type="common">Marine rotifer</name>
    <name type="synonym">Brachionus muelleri</name>
    <dbReference type="NCBI Taxonomy" id="10195"/>
    <lineage>
        <taxon>Eukaryota</taxon>
        <taxon>Metazoa</taxon>
        <taxon>Spiralia</taxon>
        <taxon>Gnathifera</taxon>
        <taxon>Rotifera</taxon>
        <taxon>Eurotatoria</taxon>
        <taxon>Monogononta</taxon>
        <taxon>Pseudotrocha</taxon>
        <taxon>Ploima</taxon>
        <taxon>Brachionidae</taxon>
        <taxon>Brachionus</taxon>
    </lineage>
</organism>
<proteinExistence type="predicted"/>
<evidence type="ECO:0000313" key="1">
    <source>
        <dbReference type="EMBL" id="RNA37062.1"/>
    </source>
</evidence>